<keyword evidence="11" id="KW-0833">Ubl conjugation pathway</keyword>
<evidence type="ECO:0000256" key="12">
    <source>
        <dbReference type="ARBA" id="ARBA00022833"/>
    </source>
</evidence>
<organism evidence="23 24">
    <name type="scientific">Mycena citricolor</name>
    <dbReference type="NCBI Taxonomy" id="2018698"/>
    <lineage>
        <taxon>Eukaryota</taxon>
        <taxon>Fungi</taxon>
        <taxon>Dikarya</taxon>
        <taxon>Basidiomycota</taxon>
        <taxon>Agaricomycotina</taxon>
        <taxon>Agaricomycetes</taxon>
        <taxon>Agaricomycetidae</taxon>
        <taxon>Agaricales</taxon>
        <taxon>Marasmiineae</taxon>
        <taxon>Mycenaceae</taxon>
        <taxon>Mycena</taxon>
    </lineage>
</organism>
<comment type="pathway">
    <text evidence="3">Protein modification; protein ubiquitination.</text>
</comment>
<keyword evidence="13" id="KW-0238">DNA-binding</keyword>
<evidence type="ECO:0000259" key="22">
    <source>
        <dbReference type="PROSITE" id="PS50800"/>
    </source>
</evidence>
<gene>
    <name evidence="23" type="ORF">MYCIT1_LOCUS4358</name>
</gene>
<keyword evidence="10 19" id="KW-0863">Zinc-finger</keyword>
<feature type="region of interest" description="Disordered" evidence="20">
    <location>
        <begin position="195"/>
        <end position="244"/>
    </location>
</feature>
<dbReference type="SUPFAM" id="SSF57850">
    <property type="entry name" value="RING/U-box"/>
    <property type="match status" value="1"/>
</dbReference>
<evidence type="ECO:0000256" key="19">
    <source>
        <dbReference type="PROSITE-ProRule" id="PRU00175"/>
    </source>
</evidence>
<keyword evidence="8" id="KW-0479">Metal-binding</keyword>
<dbReference type="GO" id="GO:0005634">
    <property type="term" value="C:nucleus"/>
    <property type="evidence" value="ECO:0007669"/>
    <property type="project" value="UniProtKB-SubCell"/>
</dbReference>
<dbReference type="Gene3D" id="3.30.40.10">
    <property type="entry name" value="Zinc/RING finger domain, C3HC4 (zinc finger)"/>
    <property type="match status" value="1"/>
</dbReference>
<keyword evidence="15" id="KW-0539">Nucleus</keyword>
<feature type="domain" description="SAP" evidence="22">
    <location>
        <begin position="251"/>
        <end position="285"/>
    </location>
</feature>
<dbReference type="GO" id="GO:0006301">
    <property type="term" value="P:DNA damage tolerance"/>
    <property type="evidence" value="ECO:0007669"/>
    <property type="project" value="InterPro"/>
</dbReference>
<evidence type="ECO:0000256" key="8">
    <source>
        <dbReference type="ARBA" id="ARBA00022723"/>
    </source>
</evidence>
<dbReference type="SMART" id="SM00513">
    <property type="entry name" value="SAP"/>
    <property type="match status" value="1"/>
</dbReference>
<reference evidence="23" key="1">
    <citation type="submission" date="2023-11" db="EMBL/GenBank/DDBJ databases">
        <authorList>
            <person name="De Vega J J."/>
            <person name="De Vega J J."/>
        </authorList>
    </citation>
    <scope>NUCLEOTIDE SEQUENCE</scope>
</reference>
<evidence type="ECO:0000256" key="2">
    <source>
        <dbReference type="ARBA" id="ARBA00004123"/>
    </source>
</evidence>
<dbReference type="InterPro" id="IPR039577">
    <property type="entry name" value="Rad18"/>
</dbReference>
<evidence type="ECO:0000256" key="15">
    <source>
        <dbReference type="ARBA" id="ARBA00023242"/>
    </source>
</evidence>
<dbReference type="FunFam" id="3.30.40.10:FF:000172">
    <property type="entry name" value="E3 ubiquitin-protein ligase RAD18"/>
    <property type="match status" value="1"/>
</dbReference>
<feature type="non-terminal residue" evidence="23">
    <location>
        <position position="362"/>
    </location>
</feature>
<comment type="similarity">
    <text evidence="4">Belongs to the RAD18 family.</text>
</comment>
<dbReference type="GO" id="GO:0008270">
    <property type="term" value="F:zinc ion binding"/>
    <property type="evidence" value="ECO:0007669"/>
    <property type="project" value="UniProtKB-KW"/>
</dbReference>
<evidence type="ECO:0000256" key="5">
    <source>
        <dbReference type="ARBA" id="ARBA00012483"/>
    </source>
</evidence>
<dbReference type="PROSITE" id="PS50089">
    <property type="entry name" value="ZF_RING_2"/>
    <property type="match status" value="1"/>
</dbReference>
<keyword evidence="9" id="KW-0227">DNA damage</keyword>
<dbReference type="InterPro" id="IPR017907">
    <property type="entry name" value="Znf_RING_CS"/>
</dbReference>
<dbReference type="EC" id="2.3.2.27" evidence="5"/>
<feature type="domain" description="RING-type" evidence="21">
    <location>
        <begin position="46"/>
        <end position="87"/>
    </location>
</feature>
<dbReference type="InterPro" id="IPR001841">
    <property type="entry name" value="Znf_RING"/>
</dbReference>
<dbReference type="PANTHER" id="PTHR14134:SF2">
    <property type="entry name" value="E3 UBIQUITIN-PROTEIN LIGASE RAD18"/>
    <property type="match status" value="1"/>
</dbReference>
<comment type="caution">
    <text evidence="23">The sequence shown here is derived from an EMBL/GenBank/DDBJ whole genome shotgun (WGS) entry which is preliminary data.</text>
</comment>
<dbReference type="GO" id="GO:0061630">
    <property type="term" value="F:ubiquitin protein ligase activity"/>
    <property type="evidence" value="ECO:0007669"/>
    <property type="project" value="UniProtKB-EC"/>
</dbReference>
<comment type="subcellular location">
    <subcellularLocation>
        <location evidence="2">Nucleus</location>
    </subcellularLocation>
</comment>
<feature type="compositionally biased region" description="Polar residues" evidence="20">
    <location>
        <begin position="195"/>
        <end position="209"/>
    </location>
</feature>
<comment type="catalytic activity">
    <reaction evidence="1">
        <text>S-ubiquitinyl-[E2 ubiquitin-conjugating enzyme]-L-cysteine + [acceptor protein]-L-lysine = [E2 ubiquitin-conjugating enzyme]-L-cysteine + N(6)-ubiquitinyl-[acceptor protein]-L-lysine.</text>
        <dbReference type="EC" id="2.3.2.27"/>
    </reaction>
</comment>
<dbReference type="SMART" id="SM00184">
    <property type="entry name" value="RING"/>
    <property type="match status" value="1"/>
</dbReference>
<evidence type="ECO:0000256" key="17">
    <source>
        <dbReference type="ARBA" id="ARBA00074353"/>
    </source>
</evidence>
<protein>
    <recommendedName>
        <fullName evidence="6">Postreplication repair E3 ubiquitin-protein ligase RAD18</fullName>
        <ecNumber evidence="5">2.3.2.27</ecNumber>
    </recommendedName>
    <alternativeName>
        <fullName evidence="17">Postreplication repair E3 ubiquitin-protein ligase rad18</fullName>
    </alternativeName>
    <alternativeName>
        <fullName evidence="16 18">RING-type E3 ubiquitin transferase RAD18</fullName>
    </alternativeName>
</protein>
<dbReference type="InterPro" id="IPR003034">
    <property type="entry name" value="SAP_dom"/>
</dbReference>
<accession>A0AAD2GVX5</accession>
<keyword evidence="14" id="KW-0234">DNA repair</keyword>
<dbReference type="GO" id="GO:0006513">
    <property type="term" value="P:protein monoubiquitination"/>
    <property type="evidence" value="ECO:0007669"/>
    <property type="project" value="InterPro"/>
</dbReference>
<name>A0AAD2GVX5_9AGAR</name>
<evidence type="ECO:0000256" key="1">
    <source>
        <dbReference type="ARBA" id="ARBA00000900"/>
    </source>
</evidence>
<keyword evidence="24" id="KW-1185">Reference proteome</keyword>
<evidence type="ECO:0000256" key="11">
    <source>
        <dbReference type="ARBA" id="ARBA00022786"/>
    </source>
</evidence>
<evidence type="ECO:0000256" key="3">
    <source>
        <dbReference type="ARBA" id="ARBA00004906"/>
    </source>
</evidence>
<evidence type="ECO:0000256" key="7">
    <source>
        <dbReference type="ARBA" id="ARBA00022679"/>
    </source>
</evidence>
<evidence type="ECO:0000256" key="13">
    <source>
        <dbReference type="ARBA" id="ARBA00023125"/>
    </source>
</evidence>
<proteinExistence type="inferred from homology"/>
<evidence type="ECO:0000256" key="14">
    <source>
        <dbReference type="ARBA" id="ARBA00023204"/>
    </source>
</evidence>
<feature type="region of interest" description="Disordered" evidence="20">
    <location>
        <begin position="122"/>
        <end position="173"/>
    </location>
</feature>
<keyword evidence="12" id="KW-0862">Zinc</keyword>
<evidence type="ECO:0000256" key="9">
    <source>
        <dbReference type="ARBA" id="ARBA00022763"/>
    </source>
</evidence>
<evidence type="ECO:0000259" key="21">
    <source>
        <dbReference type="PROSITE" id="PS50089"/>
    </source>
</evidence>
<dbReference type="GO" id="GO:0003697">
    <property type="term" value="F:single-stranded DNA binding"/>
    <property type="evidence" value="ECO:0007669"/>
    <property type="project" value="InterPro"/>
</dbReference>
<evidence type="ECO:0000313" key="23">
    <source>
        <dbReference type="EMBL" id="CAK5264307.1"/>
    </source>
</evidence>
<dbReference type="PROSITE" id="PS50800">
    <property type="entry name" value="SAP"/>
    <property type="match status" value="1"/>
</dbReference>
<evidence type="ECO:0000256" key="10">
    <source>
        <dbReference type="ARBA" id="ARBA00022771"/>
    </source>
</evidence>
<feature type="compositionally biased region" description="Basic and acidic residues" evidence="20">
    <location>
        <begin position="234"/>
        <end position="244"/>
    </location>
</feature>
<dbReference type="PANTHER" id="PTHR14134">
    <property type="entry name" value="E3 UBIQUITIN-PROTEIN LIGASE RAD18"/>
    <property type="match status" value="1"/>
</dbReference>
<dbReference type="GO" id="GO:0006281">
    <property type="term" value="P:DNA repair"/>
    <property type="evidence" value="ECO:0007669"/>
    <property type="project" value="UniProtKB-KW"/>
</dbReference>
<dbReference type="PROSITE" id="PS00518">
    <property type="entry name" value="ZF_RING_1"/>
    <property type="match status" value="1"/>
</dbReference>
<evidence type="ECO:0000256" key="6">
    <source>
        <dbReference type="ARBA" id="ARBA00015551"/>
    </source>
</evidence>
<dbReference type="GO" id="GO:0097505">
    <property type="term" value="C:Rad6-Rad18 complex"/>
    <property type="evidence" value="ECO:0007669"/>
    <property type="project" value="TreeGrafter"/>
</dbReference>
<feature type="non-terminal residue" evidence="23">
    <location>
        <position position="1"/>
    </location>
</feature>
<evidence type="ECO:0000256" key="20">
    <source>
        <dbReference type="SAM" id="MobiDB-lite"/>
    </source>
</evidence>
<keyword evidence="7" id="KW-0808">Transferase</keyword>
<dbReference type="AlphaFoldDB" id="A0AAD2GVX5"/>
<evidence type="ECO:0000313" key="24">
    <source>
        <dbReference type="Proteomes" id="UP001295794"/>
    </source>
</evidence>
<dbReference type="Pfam" id="PF15227">
    <property type="entry name" value="zf-C3HC4_4"/>
    <property type="match status" value="1"/>
</dbReference>
<dbReference type="Proteomes" id="UP001295794">
    <property type="component" value="Unassembled WGS sequence"/>
</dbReference>
<dbReference type="EMBL" id="CAVNYO010000052">
    <property type="protein sequence ID" value="CAK5264307.1"/>
    <property type="molecule type" value="Genomic_DNA"/>
</dbReference>
<sequence length="362" mass="40897">VYSPHRRARTMNSNKLSTLLAQDISDPSDFPSTAKPLRDLDSAVRCPICSNYFNGPVSLQCGHTFCSMCIRDTLNVSSAKAQCPTCRHPANEGQLRPNPGIEYIVGAWIESRPSVLQYSRKEQSELLEEPPKKKRRISPDIECLAAPTSPRKSPHSSSPLEEPTRSEPELEDMIQCPICSRSMRYKSINMHLEDCSSSPNDQAATSAPMSKTKGKPRSTAAAWGQLLGGPPKSKGKDKERDFDDRLPKLSYDTLKEKQIRDKLGEHGLVTIGDRATLVARHQRWTMLWNSNHDKGVERRQKIGELRRELKKWEEDHARLLKKKGDTESIKPDEHLKANRSEFSRLVEEARKSKHQAQIVVEG</sequence>
<evidence type="ECO:0000256" key="16">
    <source>
        <dbReference type="ARBA" id="ARBA00031783"/>
    </source>
</evidence>
<dbReference type="InterPro" id="IPR013083">
    <property type="entry name" value="Znf_RING/FYVE/PHD"/>
</dbReference>
<evidence type="ECO:0000256" key="4">
    <source>
        <dbReference type="ARBA" id="ARBA00009506"/>
    </source>
</evidence>
<evidence type="ECO:0000256" key="18">
    <source>
        <dbReference type="ARBA" id="ARBA00082369"/>
    </source>
</evidence>